<reference evidence="1" key="1">
    <citation type="submission" date="2022-09" db="EMBL/GenBank/DDBJ databases">
        <title>Intensive care unit water sources are persistently colonized with multi-drug resistant bacteria and are the site of extensive horizontal gene transfer of antibiotic resistance genes.</title>
        <authorList>
            <person name="Diorio-Toth L."/>
        </authorList>
    </citation>
    <scope>NUCLEOTIDE SEQUENCE</scope>
    <source>
        <strain evidence="1">GD04139</strain>
    </source>
</reference>
<gene>
    <name evidence="1" type="ORF">N7383_21180</name>
</gene>
<dbReference type="RefSeq" id="WP_221696848.1">
    <property type="nucleotide sequence ID" value="NZ_JAODZM010000043.1"/>
</dbReference>
<accession>A0AAW6SCJ6</accession>
<sequence length="59" mass="6763">MTKEEKVMFLMRLAVDTHSAYRSAQIASGKALHADHDPIEAIERIYGKYEELLDKKLAE</sequence>
<protein>
    <submittedName>
        <fullName evidence="1">Uncharacterized protein</fullName>
    </submittedName>
</protein>
<evidence type="ECO:0000313" key="2">
    <source>
        <dbReference type="Proteomes" id="UP001158360"/>
    </source>
</evidence>
<organism evidence="1 2">
    <name type="scientific">Enterobacter cloacae</name>
    <dbReference type="NCBI Taxonomy" id="550"/>
    <lineage>
        <taxon>Bacteria</taxon>
        <taxon>Pseudomonadati</taxon>
        <taxon>Pseudomonadota</taxon>
        <taxon>Gammaproteobacteria</taxon>
        <taxon>Enterobacterales</taxon>
        <taxon>Enterobacteriaceae</taxon>
        <taxon>Enterobacter</taxon>
        <taxon>Enterobacter cloacae complex</taxon>
    </lineage>
</organism>
<evidence type="ECO:0000313" key="1">
    <source>
        <dbReference type="EMBL" id="MDH0198139.1"/>
    </source>
</evidence>
<name>A0AAW6SCJ6_ENTCL</name>
<dbReference type="Proteomes" id="UP001158360">
    <property type="component" value="Unassembled WGS sequence"/>
</dbReference>
<comment type="caution">
    <text evidence="1">The sequence shown here is derived from an EMBL/GenBank/DDBJ whole genome shotgun (WGS) entry which is preliminary data.</text>
</comment>
<dbReference type="EMBL" id="JAODZM010000043">
    <property type="protein sequence ID" value="MDH0198139.1"/>
    <property type="molecule type" value="Genomic_DNA"/>
</dbReference>
<dbReference type="AlphaFoldDB" id="A0AAW6SCJ6"/>
<proteinExistence type="predicted"/>